<keyword evidence="2" id="KW-1185">Reference proteome</keyword>
<accession>B8CV00</accession>
<dbReference type="HOGENOM" id="CLU_1905328_0_0_6"/>
<dbReference type="EMBL" id="CP000472">
    <property type="protein sequence ID" value="ACJ31475.1"/>
    <property type="molecule type" value="Genomic_DNA"/>
</dbReference>
<reference evidence="1 2" key="1">
    <citation type="journal article" date="2008" name="PLoS ONE">
        <title>Environmental adaptation: genomic analysis of the piezotolerant and psychrotolerant deep-sea iron reducing bacterium Shewanella piezotolerans WP3.</title>
        <authorList>
            <person name="Wang F."/>
            <person name="Wang J."/>
            <person name="Jian H."/>
            <person name="Zhang B."/>
            <person name="Li S."/>
            <person name="Wang F."/>
            <person name="Zeng X."/>
            <person name="Gao L."/>
            <person name="Bartlett D.H."/>
            <person name="Yu J."/>
            <person name="Hu S."/>
            <person name="Xiao X."/>
        </authorList>
    </citation>
    <scope>NUCLEOTIDE SEQUENCE [LARGE SCALE GENOMIC DNA]</scope>
    <source>
        <strain evidence="2">WP3 / JCM 13877</strain>
    </source>
</reference>
<evidence type="ECO:0000313" key="1">
    <source>
        <dbReference type="EMBL" id="ACJ31475.1"/>
    </source>
</evidence>
<sequence length="133" mass="13805">MAETSWQFSNVGVLPWLFDGLKLEAEGDTELGATAVGQAHCADSDGSTWLVEAALADTVVDALSTAVESIALADTASVAASVLASAALAVTCVDWGAEEFSWFIMVTFCIELEGVTLCTCLLEISFATGKSMS</sequence>
<name>B8CV00_SHEPW</name>
<evidence type="ECO:0000313" key="2">
    <source>
        <dbReference type="Proteomes" id="UP000000753"/>
    </source>
</evidence>
<dbReference type="AlphaFoldDB" id="B8CV00"/>
<dbReference type="KEGG" id="swp:swp_4853"/>
<dbReference type="Proteomes" id="UP000000753">
    <property type="component" value="Chromosome"/>
</dbReference>
<proteinExistence type="predicted"/>
<gene>
    <name evidence="1" type="ordered locus">swp_4853</name>
</gene>
<protein>
    <submittedName>
        <fullName evidence="1">Uncharacterized protein</fullName>
    </submittedName>
</protein>
<organism evidence="1 2">
    <name type="scientific">Shewanella piezotolerans (strain WP3 / JCM 13877)</name>
    <dbReference type="NCBI Taxonomy" id="225849"/>
    <lineage>
        <taxon>Bacteria</taxon>
        <taxon>Pseudomonadati</taxon>
        <taxon>Pseudomonadota</taxon>
        <taxon>Gammaproteobacteria</taxon>
        <taxon>Alteromonadales</taxon>
        <taxon>Shewanellaceae</taxon>
        <taxon>Shewanella</taxon>
    </lineage>
</organism>